<dbReference type="PANTHER" id="PTHR30126:SF98">
    <property type="entry name" value="HTH-TYPE TRANSCRIPTIONAL ACTIVATOR BAUR"/>
    <property type="match status" value="1"/>
</dbReference>
<dbReference type="OrthoDB" id="8673707at2"/>
<keyword evidence="4" id="KW-0804">Transcription</keyword>
<protein>
    <submittedName>
        <fullName evidence="6">LysR family transcriptional regulator</fullName>
    </submittedName>
</protein>
<dbReference type="FunFam" id="1.10.10.10:FF:000001">
    <property type="entry name" value="LysR family transcriptional regulator"/>
    <property type="match status" value="1"/>
</dbReference>
<evidence type="ECO:0000256" key="3">
    <source>
        <dbReference type="ARBA" id="ARBA00023125"/>
    </source>
</evidence>
<dbReference type="EMBL" id="JXYQ01000002">
    <property type="protein sequence ID" value="KJA12336.1"/>
    <property type="molecule type" value="Genomic_DNA"/>
</dbReference>
<evidence type="ECO:0000256" key="1">
    <source>
        <dbReference type="ARBA" id="ARBA00009437"/>
    </source>
</evidence>
<evidence type="ECO:0000313" key="7">
    <source>
        <dbReference type="Proteomes" id="UP000032566"/>
    </source>
</evidence>
<dbReference type="PRINTS" id="PR00039">
    <property type="entry name" value="HTHLYSR"/>
</dbReference>
<sequence length="300" mass="32834">MNLRHLEYLLAVADTGSFSRAAERCHITQSALSRSIQTLEDDLGARLIDRMGKRNELTPFGQTVASRARRMVLDAVELKRSAQLLQEGYLGVIRIGLGAGPTALLMQPFLRYMACMHPRVQVSLESGPPELQTNRLRERGFDALVVDLRSVTPADDLLIEDLGQMRGGFICRAGHPLTKLNTPITFAHLQRYPLGSTSLNPELARLLITRYGPAADPQVAVTLRCNDVNSLLHAVQGSDAVFLGLVSPAREAIANGTLVELPITPALNEGAHFAFVTLADRTEAPAMGIFRQFVAEHLHD</sequence>
<dbReference type="GO" id="GO:0000976">
    <property type="term" value="F:transcription cis-regulatory region binding"/>
    <property type="evidence" value="ECO:0007669"/>
    <property type="project" value="TreeGrafter"/>
</dbReference>
<dbReference type="InterPro" id="IPR036390">
    <property type="entry name" value="WH_DNA-bd_sf"/>
</dbReference>
<dbReference type="Pfam" id="PF03466">
    <property type="entry name" value="LysR_substrate"/>
    <property type="match status" value="1"/>
</dbReference>
<dbReference type="Gene3D" id="3.40.190.290">
    <property type="match status" value="1"/>
</dbReference>
<evidence type="ECO:0000256" key="2">
    <source>
        <dbReference type="ARBA" id="ARBA00023015"/>
    </source>
</evidence>
<dbReference type="InterPro" id="IPR000847">
    <property type="entry name" value="LysR_HTH_N"/>
</dbReference>
<accession>A0A0D7KD77</accession>
<dbReference type="AlphaFoldDB" id="A0A0D7KD77"/>
<dbReference type="PROSITE" id="PS50931">
    <property type="entry name" value="HTH_LYSR"/>
    <property type="match status" value="1"/>
</dbReference>
<reference evidence="6 7" key="1">
    <citation type="submission" date="2014-12" db="EMBL/GenBank/DDBJ databases">
        <title>Isolation of bacteria from lake water.</title>
        <authorList>
            <person name="Sheng K.-Y."/>
            <person name="Chin P.-S."/>
            <person name="Chan K.-G."/>
            <person name="Tan G.S."/>
        </authorList>
    </citation>
    <scope>NUCLEOTIDE SEQUENCE [LARGE SCALE GENOMIC DNA]</scope>
    <source>
        <strain evidence="6 7">KY4</strain>
    </source>
</reference>
<proteinExistence type="inferred from homology"/>
<keyword evidence="7" id="KW-1185">Reference proteome</keyword>
<dbReference type="SUPFAM" id="SSF53850">
    <property type="entry name" value="Periplasmic binding protein-like II"/>
    <property type="match status" value="1"/>
</dbReference>
<organism evidence="6 7">
    <name type="scientific">Acidovorax temperans</name>
    <dbReference type="NCBI Taxonomy" id="80878"/>
    <lineage>
        <taxon>Bacteria</taxon>
        <taxon>Pseudomonadati</taxon>
        <taxon>Pseudomonadota</taxon>
        <taxon>Betaproteobacteria</taxon>
        <taxon>Burkholderiales</taxon>
        <taxon>Comamonadaceae</taxon>
        <taxon>Acidovorax</taxon>
    </lineage>
</organism>
<dbReference type="GO" id="GO:0003700">
    <property type="term" value="F:DNA-binding transcription factor activity"/>
    <property type="evidence" value="ECO:0007669"/>
    <property type="project" value="InterPro"/>
</dbReference>
<dbReference type="PATRIC" id="fig|80878.5.peg.827"/>
<evidence type="ECO:0000256" key="4">
    <source>
        <dbReference type="ARBA" id="ARBA00023163"/>
    </source>
</evidence>
<keyword evidence="2" id="KW-0805">Transcription regulation</keyword>
<dbReference type="STRING" id="80878.RP29_00250"/>
<dbReference type="Gene3D" id="1.10.10.10">
    <property type="entry name" value="Winged helix-like DNA-binding domain superfamily/Winged helix DNA-binding domain"/>
    <property type="match status" value="1"/>
</dbReference>
<gene>
    <name evidence="6" type="ORF">RP29_00250</name>
</gene>
<name>A0A0D7KD77_9BURK</name>
<evidence type="ECO:0000313" key="6">
    <source>
        <dbReference type="EMBL" id="KJA12336.1"/>
    </source>
</evidence>
<keyword evidence="3" id="KW-0238">DNA-binding</keyword>
<dbReference type="InterPro" id="IPR005119">
    <property type="entry name" value="LysR_subst-bd"/>
</dbReference>
<dbReference type="InterPro" id="IPR036388">
    <property type="entry name" value="WH-like_DNA-bd_sf"/>
</dbReference>
<dbReference type="PANTHER" id="PTHR30126">
    <property type="entry name" value="HTH-TYPE TRANSCRIPTIONAL REGULATOR"/>
    <property type="match status" value="1"/>
</dbReference>
<feature type="domain" description="HTH lysR-type" evidence="5">
    <location>
        <begin position="1"/>
        <end position="58"/>
    </location>
</feature>
<dbReference type="Pfam" id="PF00126">
    <property type="entry name" value="HTH_1"/>
    <property type="match status" value="1"/>
</dbReference>
<dbReference type="RefSeq" id="WP_044394659.1">
    <property type="nucleotide sequence ID" value="NZ_JAYRUO010000009.1"/>
</dbReference>
<dbReference type="CDD" id="cd05466">
    <property type="entry name" value="PBP2_LTTR_substrate"/>
    <property type="match status" value="1"/>
</dbReference>
<comment type="similarity">
    <text evidence="1">Belongs to the LysR transcriptional regulatory family.</text>
</comment>
<comment type="caution">
    <text evidence="6">The sequence shown here is derived from an EMBL/GenBank/DDBJ whole genome shotgun (WGS) entry which is preliminary data.</text>
</comment>
<dbReference type="SUPFAM" id="SSF46785">
    <property type="entry name" value="Winged helix' DNA-binding domain"/>
    <property type="match status" value="1"/>
</dbReference>
<evidence type="ECO:0000259" key="5">
    <source>
        <dbReference type="PROSITE" id="PS50931"/>
    </source>
</evidence>
<dbReference type="Proteomes" id="UP000032566">
    <property type="component" value="Unassembled WGS sequence"/>
</dbReference>